<feature type="compositionally biased region" description="Polar residues" evidence="5">
    <location>
        <begin position="1771"/>
        <end position="1791"/>
    </location>
</feature>
<dbReference type="OrthoDB" id="20839at2759"/>
<reference evidence="8 9" key="1">
    <citation type="journal article" date="2008" name="Nature">
        <title>The Phaeodactylum genome reveals the evolutionary history of diatom genomes.</title>
        <authorList>
            <person name="Bowler C."/>
            <person name="Allen A.E."/>
            <person name="Badger J.H."/>
            <person name="Grimwood J."/>
            <person name="Jabbari K."/>
            <person name="Kuo A."/>
            <person name="Maheswari U."/>
            <person name="Martens C."/>
            <person name="Maumus F."/>
            <person name="Otillar R.P."/>
            <person name="Rayko E."/>
            <person name="Salamov A."/>
            <person name="Vandepoele K."/>
            <person name="Beszteri B."/>
            <person name="Gruber A."/>
            <person name="Heijde M."/>
            <person name="Katinka M."/>
            <person name="Mock T."/>
            <person name="Valentin K."/>
            <person name="Verret F."/>
            <person name="Berges J.A."/>
            <person name="Brownlee C."/>
            <person name="Cadoret J.P."/>
            <person name="Chiovitti A."/>
            <person name="Choi C.J."/>
            <person name="Coesel S."/>
            <person name="De Martino A."/>
            <person name="Detter J.C."/>
            <person name="Durkin C."/>
            <person name="Falciatore A."/>
            <person name="Fournet J."/>
            <person name="Haruta M."/>
            <person name="Huysman M.J."/>
            <person name="Jenkins B.D."/>
            <person name="Jiroutova K."/>
            <person name="Jorgensen R.E."/>
            <person name="Joubert Y."/>
            <person name="Kaplan A."/>
            <person name="Kroger N."/>
            <person name="Kroth P.G."/>
            <person name="La Roche J."/>
            <person name="Lindquist E."/>
            <person name="Lommer M."/>
            <person name="Martin-Jezequel V."/>
            <person name="Lopez P.J."/>
            <person name="Lucas S."/>
            <person name="Mangogna M."/>
            <person name="McGinnis K."/>
            <person name="Medlin L.K."/>
            <person name="Montsant A."/>
            <person name="Oudot-Le Secq M.P."/>
            <person name="Napoli C."/>
            <person name="Obornik M."/>
            <person name="Parker M.S."/>
            <person name="Petit J.L."/>
            <person name="Porcel B.M."/>
            <person name="Poulsen N."/>
            <person name="Robison M."/>
            <person name="Rychlewski L."/>
            <person name="Rynearson T.A."/>
            <person name="Schmutz J."/>
            <person name="Shapiro H."/>
            <person name="Siaut M."/>
            <person name="Stanley M."/>
            <person name="Sussman M.R."/>
            <person name="Taylor A.R."/>
            <person name="Vardi A."/>
            <person name="von Dassow P."/>
            <person name="Vyverman W."/>
            <person name="Willis A."/>
            <person name="Wyrwicz L.S."/>
            <person name="Rokhsar D.S."/>
            <person name="Weissenbach J."/>
            <person name="Armbrust E.V."/>
            <person name="Green B.R."/>
            <person name="Van de Peer Y."/>
            <person name="Grigoriev I.V."/>
        </authorList>
    </citation>
    <scope>NUCLEOTIDE SEQUENCE [LARGE SCALE GENOMIC DNA]</scope>
    <source>
        <strain evidence="8 9">CCAP 1055/1</strain>
    </source>
</reference>
<feature type="compositionally biased region" description="Basic and acidic residues" evidence="5">
    <location>
        <begin position="1760"/>
        <end position="1770"/>
    </location>
</feature>
<dbReference type="Pfam" id="PF13832">
    <property type="entry name" value="zf-HC5HC2H_2"/>
    <property type="match status" value="2"/>
</dbReference>
<dbReference type="InterPro" id="IPR050701">
    <property type="entry name" value="Histone_Mod_Regulator"/>
</dbReference>
<feature type="compositionally biased region" description="Polar residues" evidence="5">
    <location>
        <begin position="1930"/>
        <end position="1942"/>
    </location>
</feature>
<evidence type="ECO:0000256" key="2">
    <source>
        <dbReference type="ARBA" id="ARBA00022771"/>
    </source>
</evidence>
<feature type="region of interest" description="Disordered" evidence="5">
    <location>
        <begin position="541"/>
        <end position="571"/>
    </location>
</feature>
<evidence type="ECO:0000259" key="7">
    <source>
        <dbReference type="PROSITE" id="PS51805"/>
    </source>
</evidence>
<feature type="compositionally biased region" description="Basic residues" evidence="5">
    <location>
        <begin position="1643"/>
        <end position="1655"/>
    </location>
</feature>
<dbReference type="CDD" id="cd15571">
    <property type="entry name" value="ePHD"/>
    <property type="match status" value="2"/>
</dbReference>
<dbReference type="PANTHER" id="PTHR13793">
    <property type="entry name" value="PHD FINGER PROTEINS"/>
    <property type="match status" value="1"/>
</dbReference>
<feature type="compositionally biased region" description="Polar residues" evidence="5">
    <location>
        <begin position="220"/>
        <end position="231"/>
    </location>
</feature>
<dbReference type="KEGG" id="pti:PHATRDRAFT_44901"/>
<feature type="compositionally biased region" description="Basic residues" evidence="5">
    <location>
        <begin position="166"/>
        <end position="182"/>
    </location>
</feature>
<dbReference type="PROSITE" id="PS51805">
    <property type="entry name" value="EPHD"/>
    <property type="match status" value="1"/>
</dbReference>
<proteinExistence type="predicted"/>
<organism evidence="8 9">
    <name type="scientific">Phaeodactylum tricornutum (strain CCAP 1055/1)</name>
    <dbReference type="NCBI Taxonomy" id="556484"/>
    <lineage>
        <taxon>Eukaryota</taxon>
        <taxon>Sar</taxon>
        <taxon>Stramenopiles</taxon>
        <taxon>Ochrophyta</taxon>
        <taxon>Bacillariophyta</taxon>
        <taxon>Bacillariophyceae</taxon>
        <taxon>Bacillariophycidae</taxon>
        <taxon>Naviculales</taxon>
        <taxon>Phaeodactylaceae</taxon>
        <taxon>Phaeodactylum</taxon>
    </lineage>
</organism>
<dbReference type="PANTHER" id="PTHR13793:SF107">
    <property type="entry name" value="BROMODOMAIN-CONTAINING PROTEIN HOMOLOG"/>
    <property type="match status" value="1"/>
</dbReference>
<dbReference type="InterPro" id="IPR001965">
    <property type="entry name" value="Znf_PHD"/>
</dbReference>
<keyword evidence="2 4" id="KW-0863">Zinc-finger</keyword>
<keyword evidence="1" id="KW-0479">Metal-binding</keyword>
<dbReference type="InterPro" id="IPR019787">
    <property type="entry name" value="Znf_PHD-finger"/>
</dbReference>
<dbReference type="Pfam" id="PF13831">
    <property type="entry name" value="PHD_2"/>
    <property type="match status" value="1"/>
</dbReference>
<gene>
    <name evidence="8" type="ORF">PHATRDRAFT_44901</name>
</gene>
<feature type="compositionally biased region" description="Basic residues" evidence="5">
    <location>
        <begin position="1712"/>
        <end position="1721"/>
    </location>
</feature>
<feature type="compositionally biased region" description="Polar residues" evidence="5">
    <location>
        <begin position="541"/>
        <end position="558"/>
    </location>
</feature>
<feature type="domain" description="PHD-type" evidence="6">
    <location>
        <begin position="919"/>
        <end position="969"/>
    </location>
</feature>
<feature type="region of interest" description="Disordered" evidence="5">
    <location>
        <begin position="1813"/>
        <end position="1848"/>
    </location>
</feature>
<dbReference type="InterPro" id="IPR011011">
    <property type="entry name" value="Znf_FYVE_PHD"/>
</dbReference>
<feature type="compositionally biased region" description="Basic residues" evidence="5">
    <location>
        <begin position="1813"/>
        <end position="1824"/>
    </location>
</feature>
<dbReference type="Proteomes" id="UP000000759">
    <property type="component" value="Chromosome 5"/>
</dbReference>
<dbReference type="HOGENOM" id="CLU_235672_0_0_1"/>
<dbReference type="GO" id="GO:0008270">
    <property type="term" value="F:zinc ion binding"/>
    <property type="evidence" value="ECO:0007669"/>
    <property type="project" value="UniProtKB-KW"/>
</dbReference>
<feature type="domain" description="PHD-type" evidence="7">
    <location>
        <begin position="983"/>
        <end position="1110"/>
    </location>
</feature>
<name>B7FW23_PHATC</name>
<keyword evidence="9" id="KW-1185">Reference proteome</keyword>
<dbReference type="PaxDb" id="2850-Phatr44901"/>
<evidence type="ECO:0000313" key="8">
    <source>
        <dbReference type="EMBL" id="EEC49725.1"/>
    </source>
</evidence>
<protein>
    <submittedName>
        <fullName evidence="8">Uncharacterized protein</fullName>
    </submittedName>
</protein>
<dbReference type="CDD" id="cd15492">
    <property type="entry name" value="PHD_BRPF_JADE_like"/>
    <property type="match status" value="1"/>
</dbReference>
<feature type="region of interest" description="Disordered" evidence="5">
    <location>
        <begin position="1593"/>
        <end position="1794"/>
    </location>
</feature>
<sequence length="1971" mass="220422">MSRGRSVATNGDDGHPLYQSRPVSTPEKGARMATFPSCGTTKQPSKTATSYQHKADRYANLEEMGMGSIGKRPKHGESQVDEADVESDPLEQTAAALASINMARYQDSNSFLESQHQSLGEVFENPTAATHRAISEASHAVQPSSTRSSKARPSEESVSVPPPLYHQKKHGKHVPAKFRGTKKGGNMASQAGTVNSSKKRKLKRRTSNISAQREKRKSAGGSSISNTSRTVPVQDDAPDRIVNPLLELVAAPNSQPSAADMIPLYDVWFPRPDTYSVAYAARLLGFDVPVVAPSTAVVTLTTSWPLLRNYSSTLSIPDSGRTLPALWEQYQQGSCENDPIWQESTVDPLYVSLIRQPELGRLLVTPAQQSRLLSSLTDEIMLPVLDLAKSKGGGSEWTWSSLADFHERNPEKSWPSSLDTISSGIYVLSDNLPIGLVSYRFEWHPLSHDTSEVILSLDGLSTADDISYIGQNATTHHVPESETRLLLVTLICLALEHARASHVWYATITVPHQLRDFFVRYFRMVPIEAAKDCSLEGKARNTTTTAAKDSRQTRTSAGHGQFPENDDKCNVGPRNSIADMDSGKEVPGDKIGLLVARCSMSENVMPSADSKHAKMDFAVFSATTSSGLLQHKSINNTWTGNGIQEPDGNATSALETDDLKSSLKSEIKSLQKDKTLERQDVDIVGLVCDLNRCSYRYAFLMLTEAQEARDSASNYHTQHEASQKQRWLVQMPSVDEARATHQNAEAPSTCGSTIRTKRAPTRKSVHFFTNPESIVRDVSVRFRGKVKDENKIEFFHLEFDGELGPKIIASRVNDGTKLDVMRAFSPPSSIRTDTCTEDDEILRHLLSKKKQLEEFEGNFEPALRSILRKIVEERTVYESPETVEQRNEEKNILYENKRMLQRRKEMDKAVEKQREQDMDAVCDICNDGEVTPDNQILFCEACNVAVHQFCYGIERIPAGDYYCLACRYLGRDKLDSAPAPLPIRCELCCKKEGAYIRTAAKSDDVSLATFGKWVHMVCAKWQGLNFVDESSPDLIEDVSELKLGFRQLNISCYLCLAERGAMNVCRHAGCKRWIHVTCARAVGTCNVVHGENVKGPVEVNPWTLLCPEHSSVPVSEIPKHSLSTETLISIAQEFPIEPKPAPAPIALIPFNTANEIERKALLANKAYEAELLVEITMKKLSGVRCEGNYKCPRCIFVETAIKEGRGFTTPSCIACYQQGGWLRASHARPVSKKSYWKHNPREFEKSLFGRQLWCHTLCAFWHKQLILSPKTGEIDLSDVVMSSGRGLIKGNTFCFLCGQSGGLKLQCDNEGCHTEKNNRKSHTCFHVTCARQAGLEVEAYDIGRKMHFYVKCYRHGGNEFNLRARLEDMIEKEKRRAGKTFARVDSPMTFAHASRLLNSAILVLRIFGWAWRWAEWWVDYDSSWEPLLEPGEVESDMTKEELKIVTSSRDSRCEDARQCRLAAFGAALRNRCYDTEDDFDREALDRALRAVLSTPSLVGPLEDFEKEFFVDWLGRAYRSKSRILGFGEDKISVSSSRFCAHIDGGTPKHELGTRPTPGTQSLQKGKCFEEYVEETDDFLKTSVMVDDIRSCPRRDRAATSESSPVANPSVKVGEPSILSKKRPGRPPSVDPSNFTERAPCLSPKRKRPGRPRKYPRPLDVSISNPKRISSPAKSKRERPQPIMDAPVFSPPPIEAKLTLPPSASVMPPLIGNKRKRGRPPKSGKTTPIPHVSTSHPIRQDPSVEFEIVKRTRRGRPPKNLKPDFIEESTDKPTLTNTNDLGNQFESEQARSSMEDELHAMPADKIKGLVHSMPTHKNKIPKGVHQHKDSEEWNKRSQDGAKIECDPFESIRTNSTRSIVESAIDATDNRILPMEQATSSSTPTRPLSRRPRRTLGVTPQQLEDTGSAFDVVKRRRRILATTYGTEESKSTDTTQATRQSSELRNGDDKDLDNDDDLPIAKLVERRRRFFDR</sequence>
<dbReference type="GO" id="GO:0006357">
    <property type="term" value="P:regulation of transcription by RNA polymerase II"/>
    <property type="evidence" value="ECO:0007669"/>
    <property type="project" value="TreeGrafter"/>
</dbReference>
<feature type="region of interest" description="Disordered" evidence="5">
    <location>
        <begin position="1866"/>
        <end position="1901"/>
    </location>
</feature>
<keyword evidence="3" id="KW-0862">Zinc</keyword>
<dbReference type="EMBL" id="CM000608">
    <property type="protein sequence ID" value="EEC49725.1"/>
    <property type="molecule type" value="Genomic_DNA"/>
</dbReference>
<dbReference type="STRING" id="556484.B7FW23"/>
<feature type="region of interest" description="Disordered" evidence="5">
    <location>
        <begin position="132"/>
        <end position="236"/>
    </location>
</feature>
<dbReference type="InParanoid" id="B7FW23"/>
<dbReference type="SUPFAM" id="SSF57903">
    <property type="entry name" value="FYVE/PHD zinc finger"/>
    <property type="match status" value="1"/>
</dbReference>
<dbReference type="PROSITE" id="PS50016">
    <property type="entry name" value="ZF_PHD_2"/>
    <property type="match status" value="1"/>
</dbReference>
<evidence type="ECO:0000313" key="9">
    <source>
        <dbReference type="Proteomes" id="UP000000759"/>
    </source>
</evidence>
<feature type="region of interest" description="Disordered" evidence="5">
    <location>
        <begin position="1"/>
        <end position="92"/>
    </location>
</feature>
<evidence type="ECO:0000256" key="1">
    <source>
        <dbReference type="ARBA" id="ARBA00022723"/>
    </source>
</evidence>
<feature type="compositionally biased region" description="Polar residues" evidence="5">
    <location>
        <begin position="37"/>
        <end position="52"/>
    </location>
</feature>
<dbReference type="SMART" id="SM00249">
    <property type="entry name" value="PHD"/>
    <property type="match status" value="3"/>
</dbReference>
<dbReference type="GeneID" id="7199816"/>
<feature type="compositionally biased region" description="Basic residues" evidence="5">
    <location>
        <begin position="197"/>
        <end position="206"/>
    </location>
</feature>
<evidence type="ECO:0000256" key="5">
    <source>
        <dbReference type="SAM" id="MobiDB-lite"/>
    </source>
</evidence>
<evidence type="ECO:0000259" key="6">
    <source>
        <dbReference type="PROSITE" id="PS50016"/>
    </source>
</evidence>
<feature type="compositionally biased region" description="Acidic residues" evidence="5">
    <location>
        <begin position="79"/>
        <end position="89"/>
    </location>
</feature>
<reference evidence="9" key="2">
    <citation type="submission" date="2008-08" db="EMBL/GenBank/DDBJ databases">
        <authorList>
            <consortium name="Diatom Consortium"/>
            <person name="Grigoriev I."/>
            <person name="Grimwood J."/>
            <person name="Kuo A."/>
            <person name="Otillar R.P."/>
            <person name="Salamov A."/>
            <person name="Detter J.C."/>
            <person name="Lindquist E."/>
            <person name="Shapiro H."/>
            <person name="Lucas S."/>
            <person name="Glavina del Rio T."/>
            <person name="Pitluck S."/>
            <person name="Rokhsar D."/>
            <person name="Bowler C."/>
        </authorList>
    </citation>
    <scope>GENOME REANNOTATION</scope>
    <source>
        <strain evidence="9">CCAP 1055/1</strain>
    </source>
</reference>
<feature type="region of interest" description="Disordered" evidence="5">
    <location>
        <begin position="1919"/>
        <end position="1955"/>
    </location>
</feature>
<evidence type="ECO:0000256" key="3">
    <source>
        <dbReference type="ARBA" id="ARBA00022833"/>
    </source>
</evidence>
<dbReference type="InterPro" id="IPR013083">
    <property type="entry name" value="Znf_RING/FYVE/PHD"/>
</dbReference>
<dbReference type="RefSeq" id="XP_002179027.1">
    <property type="nucleotide sequence ID" value="XM_002178991.1"/>
</dbReference>
<evidence type="ECO:0000256" key="4">
    <source>
        <dbReference type="PROSITE-ProRule" id="PRU00146"/>
    </source>
</evidence>
<feature type="compositionally biased region" description="Basic and acidic residues" evidence="5">
    <location>
        <begin position="1825"/>
        <end position="1844"/>
    </location>
</feature>
<accession>B7FW23</accession>
<dbReference type="eggNOG" id="KOG0955">
    <property type="taxonomic scope" value="Eukaryota"/>
</dbReference>
<dbReference type="Gene3D" id="3.30.40.10">
    <property type="entry name" value="Zinc/RING finger domain, C3HC4 (zinc finger)"/>
    <property type="match status" value="3"/>
</dbReference>
<dbReference type="InterPro" id="IPR034732">
    <property type="entry name" value="EPHD"/>
</dbReference>